<dbReference type="FunFam" id="3.40.50.300:FF:000205">
    <property type="entry name" value="ABC transporter B family member 4"/>
    <property type="match status" value="1"/>
</dbReference>
<dbReference type="InterPro" id="IPR003593">
    <property type="entry name" value="AAA+_ATPase"/>
</dbReference>
<feature type="transmembrane region" description="Helical" evidence="9">
    <location>
        <begin position="30"/>
        <end position="55"/>
    </location>
</feature>
<dbReference type="PROSITE" id="PS50893">
    <property type="entry name" value="ABC_TRANSPORTER_2"/>
    <property type="match status" value="1"/>
</dbReference>
<organism evidence="12 13">
    <name type="scientific">Membranihabitans marinus</name>
    <dbReference type="NCBI Taxonomy" id="1227546"/>
    <lineage>
        <taxon>Bacteria</taxon>
        <taxon>Pseudomonadati</taxon>
        <taxon>Bacteroidota</taxon>
        <taxon>Saprospiria</taxon>
        <taxon>Saprospirales</taxon>
        <taxon>Saprospiraceae</taxon>
        <taxon>Membranihabitans</taxon>
    </lineage>
</organism>
<dbReference type="InterPro" id="IPR003439">
    <property type="entry name" value="ABC_transporter-like_ATP-bd"/>
</dbReference>
<evidence type="ECO:0000256" key="6">
    <source>
        <dbReference type="ARBA" id="ARBA00022840"/>
    </source>
</evidence>
<reference evidence="12" key="1">
    <citation type="submission" date="2021-06" db="EMBL/GenBank/DDBJ databases">
        <title>44 bacteria genomes isolated from Dapeng, Shenzhen.</title>
        <authorList>
            <person name="Zheng W."/>
            <person name="Yu S."/>
            <person name="Huang Y."/>
        </authorList>
    </citation>
    <scope>NUCLEOTIDE SEQUENCE</scope>
    <source>
        <strain evidence="12">DP5N28-2</strain>
    </source>
</reference>
<dbReference type="GO" id="GO:0005886">
    <property type="term" value="C:plasma membrane"/>
    <property type="evidence" value="ECO:0007669"/>
    <property type="project" value="UniProtKB-SubCell"/>
</dbReference>
<protein>
    <submittedName>
        <fullName evidence="12">ATP-binding cassette domain-containing protein</fullName>
    </submittedName>
</protein>
<dbReference type="GO" id="GO:0016887">
    <property type="term" value="F:ATP hydrolysis activity"/>
    <property type="evidence" value="ECO:0007669"/>
    <property type="project" value="InterPro"/>
</dbReference>
<evidence type="ECO:0000313" key="13">
    <source>
        <dbReference type="Proteomes" id="UP000753961"/>
    </source>
</evidence>
<keyword evidence="8 9" id="KW-0472">Membrane</keyword>
<dbReference type="CDD" id="cd18576">
    <property type="entry name" value="ABC_6TM_bac_exporter_ABCB8_10_like"/>
    <property type="match status" value="1"/>
</dbReference>
<feature type="transmembrane region" description="Helical" evidence="9">
    <location>
        <begin position="292"/>
        <end position="312"/>
    </location>
</feature>
<comment type="caution">
    <text evidence="12">The sequence shown here is derived from an EMBL/GenBank/DDBJ whole genome shotgun (WGS) entry which is preliminary data.</text>
</comment>
<evidence type="ECO:0000256" key="2">
    <source>
        <dbReference type="ARBA" id="ARBA00007577"/>
    </source>
</evidence>
<keyword evidence="4 9" id="KW-0812">Transmembrane</keyword>
<dbReference type="Pfam" id="PF00664">
    <property type="entry name" value="ABC_membrane"/>
    <property type="match status" value="1"/>
</dbReference>
<dbReference type="InterPro" id="IPR039421">
    <property type="entry name" value="Type_1_exporter"/>
</dbReference>
<keyword evidence="5" id="KW-0547">Nucleotide-binding</keyword>
<dbReference type="EMBL" id="JAHVHU010000004">
    <property type="protein sequence ID" value="MBY5957230.1"/>
    <property type="molecule type" value="Genomic_DNA"/>
</dbReference>
<keyword evidence="7 9" id="KW-1133">Transmembrane helix</keyword>
<dbReference type="SUPFAM" id="SSF52540">
    <property type="entry name" value="P-loop containing nucleoside triphosphate hydrolases"/>
    <property type="match status" value="1"/>
</dbReference>
<proteinExistence type="inferred from homology"/>
<keyword evidence="13" id="KW-1185">Reference proteome</keyword>
<feature type="transmembrane region" description="Helical" evidence="9">
    <location>
        <begin position="154"/>
        <end position="172"/>
    </location>
</feature>
<evidence type="ECO:0000256" key="3">
    <source>
        <dbReference type="ARBA" id="ARBA00022448"/>
    </source>
</evidence>
<dbReference type="PANTHER" id="PTHR43394">
    <property type="entry name" value="ATP-DEPENDENT PERMEASE MDL1, MITOCHONDRIAL"/>
    <property type="match status" value="1"/>
</dbReference>
<evidence type="ECO:0000256" key="4">
    <source>
        <dbReference type="ARBA" id="ARBA00022692"/>
    </source>
</evidence>
<feature type="transmembrane region" description="Helical" evidence="9">
    <location>
        <begin position="178"/>
        <end position="197"/>
    </location>
</feature>
<gene>
    <name evidence="12" type="ORF">KUV50_03720</name>
</gene>
<accession>A0A953HRV6</accession>
<evidence type="ECO:0000256" key="9">
    <source>
        <dbReference type="SAM" id="Phobius"/>
    </source>
</evidence>
<evidence type="ECO:0000313" key="12">
    <source>
        <dbReference type="EMBL" id="MBY5957230.1"/>
    </source>
</evidence>
<dbReference type="AlphaFoldDB" id="A0A953HRV6"/>
<dbReference type="PANTHER" id="PTHR43394:SF1">
    <property type="entry name" value="ATP-BINDING CASSETTE SUB-FAMILY B MEMBER 10, MITOCHONDRIAL"/>
    <property type="match status" value="1"/>
</dbReference>
<dbReference type="Proteomes" id="UP000753961">
    <property type="component" value="Unassembled WGS sequence"/>
</dbReference>
<dbReference type="Pfam" id="PF00005">
    <property type="entry name" value="ABC_tran"/>
    <property type="match status" value="1"/>
</dbReference>
<dbReference type="GO" id="GO:0015421">
    <property type="term" value="F:ABC-type oligopeptide transporter activity"/>
    <property type="evidence" value="ECO:0007669"/>
    <property type="project" value="TreeGrafter"/>
</dbReference>
<evidence type="ECO:0000256" key="1">
    <source>
        <dbReference type="ARBA" id="ARBA00004651"/>
    </source>
</evidence>
<evidence type="ECO:0000256" key="7">
    <source>
        <dbReference type="ARBA" id="ARBA00022989"/>
    </source>
</evidence>
<dbReference type="InterPro" id="IPR017871">
    <property type="entry name" value="ABC_transporter-like_CS"/>
</dbReference>
<keyword evidence="3" id="KW-0813">Transport</keyword>
<dbReference type="InterPro" id="IPR011527">
    <property type="entry name" value="ABC1_TM_dom"/>
</dbReference>
<dbReference type="Gene3D" id="1.20.1560.10">
    <property type="entry name" value="ABC transporter type 1, transmembrane domain"/>
    <property type="match status" value="1"/>
</dbReference>
<feature type="domain" description="ABC transmembrane type-1" evidence="11">
    <location>
        <begin position="35"/>
        <end position="318"/>
    </location>
</feature>
<dbReference type="InterPro" id="IPR027417">
    <property type="entry name" value="P-loop_NTPase"/>
</dbReference>
<name>A0A953HRV6_9BACT</name>
<comment type="subcellular location">
    <subcellularLocation>
        <location evidence="1">Cell membrane</location>
        <topology evidence="1">Multi-pass membrane protein</topology>
    </subcellularLocation>
</comment>
<dbReference type="PROSITE" id="PS50929">
    <property type="entry name" value="ABC_TM1F"/>
    <property type="match status" value="1"/>
</dbReference>
<evidence type="ECO:0000259" key="11">
    <source>
        <dbReference type="PROSITE" id="PS50929"/>
    </source>
</evidence>
<keyword evidence="6 12" id="KW-0067">ATP-binding</keyword>
<dbReference type="RefSeq" id="WP_222578751.1">
    <property type="nucleotide sequence ID" value="NZ_JAHVHU010000004.1"/>
</dbReference>
<evidence type="ECO:0000256" key="5">
    <source>
        <dbReference type="ARBA" id="ARBA00022741"/>
    </source>
</evidence>
<comment type="similarity">
    <text evidence="2">Belongs to the ABC transporter superfamily. ABCB family. Multidrug resistance exporter (TC 3.A.1.201) subfamily.</text>
</comment>
<dbReference type="PROSITE" id="PS00211">
    <property type="entry name" value="ABC_TRANSPORTER_1"/>
    <property type="match status" value="1"/>
</dbReference>
<dbReference type="InterPro" id="IPR036640">
    <property type="entry name" value="ABC1_TM_sf"/>
</dbReference>
<dbReference type="SUPFAM" id="SSF90123">
    <property type="entry name" value="ABC transporter transmembrane region"/>
    <property type="match status" value="1"/>
</dbReference>
<dbReference type="GO" id="GO:0005524">
    <property type="term" value="F:ATP binding"/>
    <property type="evidence" value="ECO:0007669"/>
    <property type="project" value="UniProtKB-KW"/>
</dbReference>
<sequence>MLGKMKVEKKFLSKDKWHSVTRVFRYIRPYLGYFIFGMIMLALSSVILMVFLFVAGEMANAANGESRFGLPVRDYGWVFLILLVAQAAFSYLRTVSMAIVSENGMADLRKDLFNKIATLPYPYFESKRIGELTSRITNDIEKLQNTFSVTLAEFLRQIITLVIGIAVLAWLAPRLSLIMLASIPVVVLVAMVFGRYIRKISKERQDQMADSNTIAEEVLQNFQIVKSFTNEYVESLRYSRSIKEVVEISIRYAKWRGFFFMFVITLLFGGIFFVLWQGALMVESGDMKLGDLFSFIMYTGMIGGAIAGLGSLTTQLIGAIGATDRVFEILDQEHEIELSKPLKTYPRFNGTVSFADVSFAYPSRPEITVLKDIDIHIESGQTIALVGASGAGKSTLTSLLLRLYDYDRGIISIDGEDVRQIDLTTLRRNMALVPQDISLFAGSIRENILYGRPDASEEEVVDAARNANALDFINEFPDGLDTIVGERGAKVSGGQRQRIAIARALLRDPAILILDEATSSLDAESEQLVQLALDTLMKGRTSIIIAHRLSTVRNVDQIYVLAQGEIVESGTHDELMSNQHGAYNQLARLQLETD</sequence>
<evidence type="ECO:0000259" key="10">
    <source>
        <dbReference type="PROSITE" id="PS50893"/>
    </source>
</evidence>
<dbReference type="SMART" id="SM00382">
    <property type="entry name" value="AAA"/>
    <property type="match status" value="1"/>
</dbReference>
<dbReference type="GO" id="GO:0090374">
    <property type="term" value="P:oligopeptide export from mitochondrion"/>
    <property type="evidence" value="ECO:0007669"/>
    <property type="project" value="TreeGrafter"/>
</dbReference>
<feature type="transmembrane region" description="Helical" evidence="9">
    <location>
        <begin position="258"/>
        <end position="280"/>
    </location>
</feature>
<evidence type="ECO:0000256" key="8">
    <source>
        <dbReference type="ARBA" id="ARBA00023136"/>
    </source>
</evidence>
<feature type="transmembrane region" description="Helical" evidence="9">
    <location>
        <begin position="75"/>
        <end position="92"/>
    </location>
</feature>
<dbReference type="Gene3D" id="3.40.50.300">
    <property type="entry name" value="P-loop containing nucleotide triphosphate hydrolases"/>
    <property type="match status" value="1"/>
</dbReference>
<feature type="domain" description="ABC transporter" evidence="10">
    <location>
        <begin position="352"/>
        <end position="588"/>
    </location>
</feature>